<name>F4C5K4_SPHS2</name>
<dbReference type="KEGG" id="shg:Sph21_4984"/>
<organism evidence="3">
    <name type="scientific">Sphingobacterium sp. (strain 21)</name>
    <dbReference type="NCBI Taxonomy" id="743722"/>
    <lineage>
        <taxon>Bacteria</taxon>
        <taxon>Pseudomonadati</taxon>
        <taxon>Bacteroidota</taxon>
        <taxon>Sphingobacteriia</taxon>
        <taxon>Sphingobacteriales</taxon>
        <taxon>Sphingobacteriaceae</taxon>
        <taxon>Sphingobacterium</taxon>
    </lineage>
</organism>
<dbReference type="GO" id="GO:0003677">
    <property type="term" value="F:DNA binding"/>
    <property type="evidence" value="ECO:0007669"/>
    <property type="project" value="InterPro"/>
</dbReference>
<dbReference type="PATRIC" id="fig|743722.3.peg.3501"/>
<dbReference type="KEGG" id="shg:Sph21_3272"/>
<dbReference type="Pfam" id="PF01548">
    <property type="entry name" value="DEDD_Tnp_IS110"/>
    <property type="match status" value="1"/>
</dbReference>
<evidence type="ECO:0000313" key="4">
    <source>
        <dbReference type="EMBL" id="ADZ81486.1"/>
    </source>
</evidence>
<dbReference type="GO" id="GO:0006313">
    <property type="term" value="P:DNA transposition"/>
    <property type="evidence" value="ECO:0007669"/>
    <property type="project" value="InterPro"/>
</dbReference>
<dbReference type="HOGENOM" id="CLU_036902_11_0_10"/>
<proteinExistence type="predicted"/>
<reference evidence="3" key="1">
    <citation type="submission" date="2011-03" db="EMBL/GenBank/DDBJ databases">
        <title>Complete sequence of Sphingobacterium sp. 21.</title>
        <authorList>
            <consortium name="US DOE Joint Genome Institute"/>
            <person name="Lucas S."/>
            <person name="Copeland A."/>
            <person name="Lapidus A."/>
            <person name="Cheng J.-F."/>
            <person name="Goodwin L."/>
            <person name="Pitluck S."/>
            <person name="Davenport K."/>
            <person name="Detter J.C."/>
            <person name="Han C."/>
            <person name="Tapia R."/>
            <person name="Land M."/>
            <person name="Hauser L."/>
            <person name="Kyrpides N."/>
            <person name="Ivanova N."/>
            <person name="Ovchinnikova G."/>
            <person name="Pagani I."/>
            <person name="Siebers A.K."/>
            <person name="Allgaier M."/>
            <person name="Thelen M.P."/>
            <person name="Hugenholtz P."/>
            <person name="Woyke T."/>
        </authorList>
    </citation>
    <scope>NUCLEOTIDE SEQUENCE</scope>
    <source>
        <strain evidence="3">21</strain>
    </source>
</reference>
<dbReference type="EMBL" id="CP002584">
    <property type="protein sequence ID" value="ADZ79813.1"/>
    <property type="molecule type" value="Genomic_DNA"/>
</dbReference>
<protein>
    <submittedName>
        <fullName evidence="3">Transposase IS116/IS110/IS902 family protein</fullName>
    </submittedName>
</protein>
<dbReference type="InterPro" id="IPR047650">
    <property type="entry name" value="Transpos_IS110"/>
</dbReference>
<evidence type="ECO:0000259" key="2">
    <source>
        <dbReference type="Pfam" id="PF02371"/>
    </source>
</evidence>
<feature type="domain" description="Transposase IS116/IS110/IS902 C-terminal" evidence="2">
    <location>
        <begin position="247"/>
        <end position="330"/>
    </location>
</feature>
<dbReference type="AlphaFoldDB" id="F4C5K4"/>
<feature type="domain" description="Transposase IS110-like N-terminal" evidence="1">
    <location>
        <begin position="4"/>
        <end position="146"/>
    </location>
</feature>
<gene>
    <name evidence="3" type="ordered locus">Sph21_3272</name>
    <name evidence="4" type="ordered locus">Sph21_4984</name>
</gene>
<accession>F4C5K4</accession>
<dbReference type="Pfam" id="PF02371">
    <property type="entry name" value="Transposase_20"/>
    <property type="match status" value="1"/>
</dbReference>
<dbReference type="PANTHER" id="PTHR33055">
    <property type="entry name" value="TRANSPOSASE FOR INSERTION SEQUENCE ELEMENT IS1111A"/>
    <property type="match status" value="1"/>
</dbReference>
<dbReference type="PANTHER" id="PTHR33055:SF13">
    <property type="entry name" value="TRANSPOSASE"/>
    <property type="match status" value="1"/>
</dbReference>
<dbReference type="EMBL" id="CP002584">
    <property type="protein sequence ID" value="ADZ81486.1"/>
    <property type="molecule type" value="Genomic_DNA"/>
</dbReference>
<evidence type="ECO:0000313" key="3">
    <source>
        <dbReference type="EMBL" id="ADZ79813.1"/>
    </source>
</evidence>
<evidence type="ECO:0000259" key="1">
    <source>
        <dbReference type="Pfam" id="PF01548"/>
    </source>
</evidence>
<dbReference type="InterPro" id="IPR003346">
    <property type="entry name" value="Transposase_20"/>
</dbReference>
<dbReference type="GO" id="GO:0004803">
    <property type="term" value="F:transposase activity"/>
    <property type="evidence" value="ECO:0007669"/>
    <property type="project" value="InterPro"/>
</dbReference>
<dbReference type="eggNOG" id="COG3547">
    <property type="taxonomic scope" value="Bacteria"/>
</dbReference>
<sequence length="398" mass="45271">MKVCGLDVHKDSIFCAVHNGKKPGEVKEYSTLTASIVDMADYLHSQGVERIAMESTGIYWIPVWNILEERGFELMLVNPFLIKQMPGRKSDVKDAQWIALLLHKGMLRSSLVPCQKIRELRVYGRKYRKLQGRTTSVVQEMDRVLVMCNIRLGSFVSDITGKSFQRVVASIAGGIDAPEELLVHVHPRIRNRHGDTIREALQGYICQHHRFTLSLLVEEYNLLEAQSEQCLKMMKALCLADYPGEMELLKTHPGVNEVAAMLFIAESGGDMKAFENSGKFSGWTGLRPRNDESAGKYKSTATTKGNKFVRTLLVQMAWAAIRTKGSHYKEKFARLAIRKSRKKALIAIARKIGTVLWNMLDKQQKYRPELLPVYDPVKLTSKIAYHDREMQRLQSMLS</sequence>
<dbReference type="OrthoDB" id="9815354at2"/>
<dbReference type="STRING" id="743722.Sph21_3272"/>
<dbReference type="NCBIfam" id="NF033542">
    <property type="entry name" value="transpos_IS110"/>
    <property type="match status" value="1"/>
</dbReference>
<dbReference type="InterPro" id="IPR002525">
    <property type="entry name" value="Transp_IS110-like_N"/>
</dbReference>